<organism evidence="1">
    <name type="scientific">hydrothermal vent metagenome</name>
    <dbReference type="NCBI Taxonomy" id="652676"/>
    <lineage>
        <taxon>unclassified sequences</taxon>
        <taxon>metagenomes</taxon>
        <taxon>ecological metagenomes</taxon>
    </lineage>
</organism>
<name>A0A3B0S6T3_9ZZZZ</name>
<accession>A0A3B0S6T3</accession>
<proteinExistence type="predicted"/>
<sequence length="197" mass="21400">NDETPAPSPNDAWSTLEELINKMAFDKCNYRPEVINALFRRAPLSIPATGFGFRGPGISYSTQSSTPLPGFRHNDSVTILQAGQTTSHEPFFEHNDGRERDADEKLTVLLQPGEWVTFDIETPHPGAWTIVVVTDPDATAPPIVGIDGTQLAVDDLGNGQWQAITDPDIADGRHTIRVGASTGILQLDRVNVQSDPS</sequence>
<dbReference type="Gene3D" id="2.60.120.260">
    <property type="entry name" value="Galactose-binding domain-like"/>
    <property type="match status" value="1"/>
</dbReference>
<evidence type="ECO:0000313" key="1">
    <source>
        <dbReference type="EMBL" id="VAW00668.1"/>
    </source>
</evidence>
<gene>
    <name evidence="1" type="ORF">MNBD_ACTINO02-1566</name>
</gene>
<feature type="non-terminal residue" evidence="1">
    <location>
        <position position="1"/>
    </location>
</feature>
<dbReference type="AlphaFoldDB" id="A0A3B0S6T3"/>
<protein>
    <submittedName>
        <fullName evidence="1">Uncharacterized protein</fullName>
    </submittedName>
</protein>
<reference evidence="1" key="1">
    <citation type="submission" date="2018-06" db="EMBL/GenBank/DDBJ databases">
        <authorList>
            <person name="Zhirakovskaya E."/>
        </authorList>
    </citation>
    <scope>NUCLEOTIDE SEQUENCE</scope>
</reference>
<dbReference type="EMBL" id="UOEK01000192">
    <property type="protein sequence ID" value="VAW00668.1"/>
    <property type="molecule type" value="Genomic_DNA"/>
</dbReference>